<dbReference type="CDD" id="cd05387">
    <property type="entry name" value="BY-kinase"/>
    <property type="match status" value="1"/>
</dbReference>
<keyword evidence="2" id="KW-0067">ATP-binding</keyword>
<feature type="compositionally biased region" description="Basic and acidic residues" evidence="4">
    <location>
        <begin position="741"/>
        <end position="764"/>
    </location>
</feature>
<dbReference type="RefSeq" id="WP_301592298.1">
    <property type="nucleotide sequence ID" value="NZ_JAPFQI010000026.1"/>
</dbReference>
<keyword evidence="5" id="KW-1133">Transmembrane helix</keyword>
<protein>
    <submittedName>
        <fullName evidence="8">Polysaccharide biosynthesis tyrosine autokinase</fullName>
    </submittedName>
</protein>
<evidence type="ECO:0000256" key="5">
    <source>
        <dbReference type="SAM" id="Phobius"/>
    </source>
</evidence>
<dbReference type="SUPFAM" id="SSF52540">
    <property type="entry name" value="P-loop containing nucleoside triphosphate hydrolases"/>
    <property type="match status" value="1"/>
</dbReference>
<dbReference type="InterPro" id="IPR005702">
    <property type="entry name" value="Wzc-like_C"/>
</dbReference>
<evidence type="ECO:0000313" key="9">
    <source>
        <dbReference type="Proteomes" id="UP001526430"/>
    </source>
</evidence>
<dbReference type="Gene3D" id="3.40.50.300">
    <property type="entry name" value="P-loop containing nucleotide triphosphate hydrolases"/>
    <property type="match status" value="1"/>
</dbReference>
<evidence type="ECO:0000256" key="2">
    <source>
        <dbReference type="ARBA" id="ARBA00022840"/>
    </source>
</evidence>
<dbReference type="PANTHER" id="PTHR32309:SF13">
    <property type="entry name" value="FERRIC ENTEROBACTIN TRANSPORT PROTEIN FEPE"/>
    <property type="match status" value="1"/>
</dbReference>
<accession>A0ABT3P0Z1</accession>
<dbReference type="InterPro" id="IPR027417">
    <property type="entry name" value="P-loop_NTPase"/>
</dbReference>
<gene>
    <name evidence="8" type="ORF">OF850_21080</name>
</gene>
<keyword evidence="9" id="KW-1185">Reference proteome</keyword>
<dbReference type="Proteomes" id="UP001526430">
    <property type="component" value="Unassembled WGS sequence"/>
</dbReference>
<feature type="transmembrane region" description="Helical" evidence="5">
    <location>
        <begin position="24"/>
        <end position="44"/>
    </location>
</feature>
<dbReference type="EMBL" id="JAPFQI010000026">
    <property type="protein sequence ID" value="MCW8088095.1"/>
    <property type="molecule type" value="Genomic_DNA"/>
</dbReference>
<feature type="domain" description="Tyrosine-protein kinase G-rich" evidence="7">
    <location>
        <begin position="391"/>
        <end position="466"/>
    </location>
</feature>
<keyword evidence="5" id="KW-0812">Transmembrane</keyword>
<dbReference type="Pfam" id="PF01656">
    <property type="entry name" value="CbiA"/>
    <property type="match status" value="1"/>
</dbReference>
<dbReference type="InterPro" id="IPR050445">
    <property type="entry name" value="Bact_polysacc_biosynth/exp"/>
</dbReference>
<evidence type="ECO:0000259" key="7">
    <source>
        <dbReference type="Pfam" id="PF13807"/>
    </source>
</evidence>
<sequence length="764" mass="83626">MSDAGSAPTEPFVTLRDVFGVLRAYWRPVLLATIVLAVLIGAALTQATPVFTAQATLVLDLRRPGIPGLPTGAPPPPVSPDPAILRSEVDMLGSRPVIREVVERLNLVELSEFRKPGLASRLAEALGFSLDDLKAQLREMLGRPEPEPLGNDPLDWVISQYGDRLAIINDGRSYMIRVSFRSEDPALSARVANAHVAAYLRLQTELKREVGRSASAWLNSELEELQARVRSAEQAVQRFREENEIVEARGDTLLAQRIAEVNNQLTSAVSERSAREARLTQAREQVRRGEADRVTEVGGSPVIQRLREQEATVIRREAEQASRFGPRHPEILRIRAELRDLRSAIGQEIRRAISSLESEVAVAQARESDLRTQVSSLERRVATTEQAEITLRELEREAAASRSLYENLLLQRQQIAVQQGLQLPDVRVVSEATPPAKPSSPNVLRFTLMGAALAGMLLMGVAFVREFVHGGIRGVADLERATGLPCLGTIPALRRREIAKRGASEIMVQEPLSRFADAVRSLRVALLSQFPDRRPPATLLVTSALPGEGKTTLAFALAQSLVDAGHRVLLIDADLRRNSPVPRGEADARRVWLNDLLKPGGDELWPVLPDPETGLAYVPSRASDRAPQDVLGSPAVLRALKRAAHDFDVVLLDSPPLVAASDALVLGALAEATILVARWRRTPRDAAASAAAELAKAGFPVVGAVLTLVKSDSPLFQAGELETYRRQAKSYYDSLPAPQRPAREHGRRRAAEMTHRPTREETSP</sequence>
<feature type="coiled-coil region" evidence="3">
    <location>
        <begin position="353"/>
        <end position="411"/>
    </location>
</feature>
<evidence type="ECO:0000256" key="3">
    <source>
        <dbReference type="SAM" id="Coils"/>
    </source>
</evidence>
<feature type="coiled-coil region" evidence="3">
    <location>
        <begin position="215"/>
        <end position="249"/>
    </location>
</feature>
<evidence type="ECO:0000313" key="8">
    <source>
        <dbReference type="EMBL" id="MCW8088095.1"/>
    </source>
</evidence>
<dbReference type="InterPro" id="IPR002586">
    <property type="entry name" value="CobQ/CobB/MinD/ParA_Nub-bd_dom"/>
</dbReference>
<dbReference type="InterPro" id="IPR032807">
    <property type="entry name" value="GNVR"/>
</dbReference>
<evidence type="ECO:0000259" key="6">
    <source>
        <dbReference type="Pfam" id="PF01656"/>
    </source>
</evidence>
<keyword evidence="3" id="KW-0175">Coiled coil</keyword>
<proteinExistence type="predicted"/>
<organism evidence="8 9">
    <name type="scientific">Sabulicella glaciei</name>
    <dbReference type="NCBI Taxonomy" id="2984948"/>
    <lineage>
        <taxon>Bacteria</taxon>
        <taxon>Pseudomonadati</taxon>
        <taxon>Pseudomonadota</taxon>
        <taxon>Alphaproteobacteria</taxon>
        <taxon>Acetobacterales</taxon>
        <taxon>Acetobacteraceae</taxon>
        <taxon>Sabulicella</taxon>
    </lineage>
</organism>
<dbReference type="Pfam" id="PF13807">
    <property type="entry name" value="GNVR"/>
    <property type="match status" value="1"/>
</dbReference>
<feature type="region of interest" description="Disordered" evidence="4">
    <location>
        <begin position="730"/>
        <end position="764"/>
    </location>
</feature>
<keyword evidence="5" id="KW-0472">Membrane</keyword>
<name>A0ABT3P0Z1_9PROT</name>
<comment type="caution">
    <text evidence="8">The sequence shown here is derived from an EMBL/GenBank/DDBJ whole genome shotgun (WGS) entry which is preliminary data.</text>
</comment>
<evidence type="ECO:0000256" key="1">
    <source>
        <dbReference type="ARBA" id="ARBA00022741"/>
    </source>
</evidence>
<feature type="domain" description="CobQ/CobB/MinD/ParA nucleotide binding" evidence="6">
    <location>
        <begin position="546"/>
        <end position="712"/>
    </location>
</feature>
<evidence type="ECO:0000256" key="4">
    <source>
        <dbReference type="SAM" id="MobiDB-lite"/>
    </source>
</evidence>
<dbReference type="PANTHER" id="PTHR32309">
    <property type="entry name" value="TYROSINE-PROTEIN KINASE"/>
    <property type="match status" value="1"/>
</dbReference>
<reference evidence="8 9" key="1">
    <citation type="submission" date="2022-10" db="EMBL/GenBank/DDBJ databases">
        <title>Roseococcus glaciei nov., sp. nov., isolated from glacier.</title>
        <authorList>
            <person name="Liu Q."/>
            <person name="Xin Y.-H."/>
        </authorList>
    </citation>
    <scope>NUCLEOTIDE SEQUENCE [LARGE SCALE GENOMIC DNA]</scope>
    <source>
        <strain evidence="8 9">MDT2-1-1</strain>
    </source>
</reference>
<keyword evidence="1" id="KW-0547">Nucleotide-binding</keyword>